<accession>A0ABR2ZVF8</accession>
<evidence type="ECO:0000313" key="2">
    <source>
        <dbReference type="EMBL" id="KAL0065054.1"/>
    </source>
</evidence>
<evidence type="ECO:0000256" key="1">
    <source>
        <dbReference type="SAM" id="MobiDB-lite"/>
    </source>
</evidence>
<evidence type="ECO:0000313" key="3">
    <source>
        <dbReference type="Proteomes" id="UP001437256"/>
    </source>
</evidence>
<gene>
    <name evidence="2" type="ORF">AAF712_007890</name>
</gene>
<feature type="compositionally biased region" description="Basic residues" evidence="1">
    <location>
        <begin position="402"/>
        <end position="411"/>
    </location>
</feature>
<dbReference type="EMBL" id="JBBXMP010000052">
    <property type="protein sequence ID" value="KAL0065054.1"/>
    <property type="molecule type" value="Genomic_DNA"/>
</dbReference>
<protein>
    <submittedName>
        <fullName evidence="2">Uncharacterized protein</fullName>
    </submittedName>
</protein>
<organism evidence="2 3">
    <name type="scientific">Marasmius tenuissimus</name>
    <dbReference type="NCBI Taxonomy" id="585030"/>
    <lineage>
        <taxon>Eukaryota</taxon>
        <taxon>Fungi</taxon>
        <taxon>Dikarya</taxon>
        <taxon>Basidiomycota</taxon>
        <taxon>Agaricomycotina</taxon>
        <taxon>Agaricomycetes</taxon>
        <taxon>Agaricomycetidae</taxon>
        <taxon>Agaricales</taxon>
        <taxon>Marasmiineae</taxon>
        <taxon>Marasmiaceae</taxon>
        <taxon>Marasmius</taxon>
    </lineage>
</organism>
<keyword evidence="3" id="KW-1185">Reference proteome</keyword>
<feature type="compositionally biased region" description="Basic residues" evidence="1">
    <location>
        <begin position="371"/>
        <end position="385"/>
    </location>
</feature>
<proteinExistence type="predicted"/>
<feature type="compositionally biased region" description="Polar residues" evidence="1">
    <location>
        <begin position="317"/>
        <end position="330"/>
    </location>
</feature>
<feature type="region of interest" description="Disordered" evidence="1">
    <location>
        <begin position="309"/>
        <end position="422"/>
    </location>
</feature>
<name>A0ABR2ZVF8_9AGAR</name>
<feature type="compositionally biased region" description="Low complexity" evidence="1">
    <location>
        <begin position="341"/>
        <end position="352"/>
    </location>
</feature>
<reference evidence="2 3" key="1">
    <citation type="submission" date="2024-05" db="EMBL/GenBank/DDBJ databases">
        <title>A draft genome resource for the thread blight pathogen Marasmius tenuissimus strain MS-2.</title>
        <authorList>
            <person name="Yulfo-Soto G.E."/>
            <person name="Baruah I.K."/>
            <person name="Amoako-Attah I."/>
            <person name="Bukari Y."/>
            <person name="Meinhardt L.W."/>
            <person name="Bailey B.A."/>
            <person name="Cohen S.P."/>
        </authorList>
    </citation>
    <scope>NUCLEOTIDE SEQUENCE [LARGE SCALE GENOMIC DNA]</scope>
    <source>
        <strain evidence="2 3">MS-2</strain>
    </source>
</reference>
<sequence>MQSAHGTPLGPTNHVIVPQAPFFDEPSFESSRLESVSFQLRTFPELGVRVSTVLAEHELALVGGDDMVFNKVVYKEIKLKIVWPGYSRFPFERRFKTKTTRSLLLANLSKTLADFIRHIEHNNVPIEPGYERWKLSPSCSGSCMAVNAADSTTIYHNELQEHISAFQKHLAGEGDKPFSSSFIEPSGYWTPSEKERFFHSLSVNTRFRPDLIALDVKSKNVTDVCIYLDVLEEAESQAESIRDELDIAMTVPNSWIKAEEEEAERLEDLSQKTSSGEVDCSEQEEALSVLDVRRMKLVDRILQEAYGPTTNIEDDSLSQSRSGTPLSQSHVDQEPGLGVDQPEPSQYQPSSSLTVAQSPAPDPEVPLSPASRRRLYKRMYMRRKRADQSGNTVDTSAGKLQPGRKGRRARKSTLDGGESEDMSVDGEIDEAEFRKLEEEWKQLGIDDDVLLSRDMGLFNLGALGNLMRKSSPPNDAPSSISATTIQTLDAIVKNFVTDVIHLSIALREEEIRFKGRSKVWHSNDEIGTTTVNHALSTMGHSKISVGAGSVQMPLAEPDDRAKDIERQSDELNAPSHDFTNRLLDFQEPPFFFRIPKEFNESDGLMDPETNQKALSLELDEETKIEDRDLRLELRYRKELEDRYNRSLQP</sequence>
<comment type="caution">
    <text evidence="2">The sequence shown here is derived from an EMBL/GenBank/DDBJ whole genome shotgun (WGS) entry which is preliminary data.</text>
</comment>
<dbReference type="Proteomes" id="UP001437256">
    <property type="component" value="Unassembled WGS sequence"/>
</dbReference>